<gene>
    <name evidence="5" type="ORF">A2722_02220</name>
</gene>
<evidence type="ECO:0000256" key="4">
    <source>
        <dbReference type="SAM" id="MobiDB-lite"/>
    </source>
</evidence>
<dbReference type="Pfam" id="PF00886">
    <property type="entry name" value="Ribosomal_S16"/>
    <property type="match status" value="1"/>
</dbReference>
<dbReference type="STRING" id="1817828.A2722_02220"/>
<comment type="caution">
    <text evidence="5">The sequence shown here is derived from an EMBL/GenBank/DDBJ whole genome shotgun (WGS) entry which is preliminary data.</text>
</comment>
<dbReference type="AlphaFoldDB" id="A0A1F5PIL1"/>
<feature type="compositionally biased region" description="Low complexity" evidence="4">
    <location>
        <begin position="145"/>
        <end position="160"/>
    </location>
</feature>
<dbReference type="NCBIfam" id="TIGR00002">
    <property type="entry name" value="S16"/>
    <property type="match status" value="1"/>
</dbReference>
<protein>
    <recommendedName>
        <fullName evidence="3">30S ribosomal protein S16</fullName>
    </recommendedName>
</protein>
<dbReference type="GO" id="GO:0005737">
    <property type="term" value="C:cytoplasm"/>
    <property type="evidence" value="ECO:0007669"/>
    <property type="project" value="UniProtKB-ARBA"/>
</dbReference>
<dbReference type="PANTHER" id="PTHR12919">
    <property type="entry name" value="30S RIBOSOMAL PROTEIN S16"/>
    <property type="match status" value="1"/>
</dbReference>
<proteinExistence type="predicted"/>
<dbReference type="GO" id="GO:0003735">
    <property type="term" value="F:structural constituent of ribosome"/>
    <property type="evidence" value="ECO:0007669"/>
    <property type="project" value="InterPro"/>
</dbReference>
<dbReference type="Proteomes" id="UP000178377">
    <property type="component" value="Unassembled WGS sequence"/>
</dbReference>
<keyword evidence="1 5" id="KW-0689">Ribosomal protein</keyword>
<dbReference type="EMBL" id="MFEO01000018">
    <property type="protein sequence ID" value="OGE89644.1"/>
    <property type="molecule type" value="Genomic_DNA"/>
</dbReference>
<evidence type="ECO:0000256" key="1">
    <source>
        <dbReference type="ARBA" id="ARBA00022980"/>
    </source>
</evidence>
<feature type="region of interest" description="Disordered" evidence="4">
    <location>
        <begin position="127"/>
        <end position="160"/>
    </location>
</feature>
<dbReference type="InterPro" id="IPR023803">
    <property type="entry name" value="Ribosomal_bS16_dom_sf"/>
</dbReference>
<dbReference type="GO" id="GO:0006412">
    <property type="term" value="P:translation"/>
    <property type="evidence" value="ECO:0007669"/>
    <property type="project" value="InterPro"/>
</dbReference>
<reference evidence="5 6" key="1">
    <citation type="journal article" date="2016" name="Nat. Commun.">
        <title>Thousands of microbial genomes shed light on interconnected biogeochemical processes in an aquifer system.</title>
        <authorList>
            <person name="Anantharaman K."/>
            <person name="Brown C.T."/>
            <person name="Hug L.A."/>
            <person name="Sharon I."/>
            <person name="Castelle C.J."/>
            <person name="Probst A.J."/>
            <person name="Thomas B.C."/>
            <person name="Singh A."/>
            <person name="Wilkins M.J."/>
            <person name="Karaoz U."/>
            <person name="Brodie E.L."/>
            <person name="Williams K.H."/>
            <person name="Hubbard S.S."/>
            <person name="Banfield J.F."/>
        </authorList>
    </citation>
    <scope>NUCLEOTIDE SEQUENCE [LARGE SCALE GENOMIC DNA]</scope>
</reference>
<evidence type="ECO:0000313" key="5">
    <source>
        <dbReference type="EMBL" id="OGE89644.1"/>
    </source>
</evidence>
<name>A0A1F5PIL1_9BACT</name>
<dbReference type="Gene3D" id="3.30.1320.10">
    <property type="match status" value="1"/>
</dbReference>
<evidence type="ECO:0000313" key="6">
    <source>
        <dbReference type="Proteomes" id="UP000178377"/>
    </source>
</evidence>
<dbReference type="SUPFAM" id="SSF54565">
    <property type="entry name" value="Ribosomal protein S16"/>
    <property type="match status" value="1"/>
</dbReference>
<evidence type="ECO:0000256" key="2">
    <source>
        <dbReference type="ARBA" id="ARBA00023274"/>
    </source>
</evidence>
<dbReference type="GO" id="GO:0015935">
    <property type="term" value="C:small ribosomal subunit"/>
    <property type="evidence" value="ECO:0007669"/>
    <property type="project" value="TreeGrafter"/>
</dbReference>
<dbReference type="InterPro" id="IPR000307">
    <property type="entry name" value="Ribosomal_bS16"/>
</dbReference>
<accession>A0A1F5PIL1</accession>
<evidence type="ECO:0000256" key="3">
    <source>
        <dbReference type="ARBA" id="ARBA00035310"/>
    </source>
</evidence>
<keyword evidence="2" id="KW-0687">Ribonucleoprotein</keyword>
<sequence length="160" mass="17738">MSWLNSYELSDSPILDLLGNSVILPLRSEQHIIFTIVSIMLIIRLQRTGSRNAPDFRLVLAEKHRAASKKVLEVFGEYHPVSKELKLSSEERLQGWLGKGIVLSPTAHNLLVEKKFLQAKKVKAWRPKVKEQAEAPAQTPQKSQTPAEAPAPASPTAPSA</sequence>
<dbReference type="PANTHER" id="PTHR12919:SF20">
    <property type="entry name" value="SMALL RIBOSOMAL SUBUNIT PROTEIN BS16M"/>
    <property type="match status" value="1"/>
</dbReference>
<organism evidence="5 6">
    <name type="scientific">Candidatus Doudnabacteria bacterium RIFCSPHIGHO2_01_FULL_50_11</name>
    <dbReference type="NCBI Taxonomy" id="1817828"/>
    <lineage>
        <taxon>Bacteria</taxon>
        <taxon>Candidatus Doudnaibacteriota</taxon>
    </lineage>
</organism>